<dbReference type="GO" id="GO:0008237">
    <property type="term" value="F:metallopeptidase activity"/>
    <property type="evidence" value="ECO:0007669"/>
    <property type="project" value="UniProtKB-KW"/>
</dbReference>
<protein>
    <submittedName>
        <fullName evidence="9">Zinc protease</fullName>
    </submittedName>
</protein>
<keyword evidence="6" id="KW-0732">Signal</keyword>
<evidence type="ECO:0000256" key="5">
    <source>
        <dbReference type="ARBA" id="ARBA00023049"/>
    </source>
</evidence>
<keyword evidence="4" id="KW-0862">Zinc</keyword>
<evidence type="ECO:0000256" key="4">
    <source>
        <dbReference type="ARBA" id="ARBA00022833"/>
    </source>
</evidence>
<evidence type="ECO:0000256" key="2">
    <source>
        <dbReference type="ARBA" id="ARBA00022670"/>
    </source>
</evidence>
<feature type="signal peptide" evidence="6">
    <location>
        <begin position="1"/>
        <end position="20"/>
    </location>
</feature>
<reference evidence="9 10" key="1">
    <citation type="submission" date="2018-04" db="EMBL/GenBank/DDBJ databases">
        <title>Genomic Encyclopedia of Archaeal and Bacterial Type Strains, Phase II (KMG-II): from individual species to whole genera.</title>
        <authorList>
            <person name="Goeker M."/>
        </authorList>
    </citation>
    <scope>NUCLEOTIDE SEQUENCE [LARGE SCALE GENOMIC DNA]</scope>
    <source>
        <strain evidence="9 10">DSM 21823</strain>
    </source>
</reference>
<evidence type="ECO:0000313" key="10">
    <source>
        <dbReference type="Proteomes" id="UP000244224"/>
    </source>
</evidence>
<evidence type="ECO:0000256" key="3">
    <source>
        <dbReference type="ARBA" id="ARBA00022801"/>
    </source>
</evidence>
<dbReference type="SUPFAM" id="SSF63411">
    <property type="entry name" value="LuxS/MPP-like metallohydrolase"/>
    <property type="match status" value="2"/>
</dbReference>
<sequence>MRNTVTAALLWSASATFALAEGPVTDFTLDNGLQVVVIEDHRAPVAVQMMWYKIGAADEPQGHSGIAHFFEHLMFKATNDLKPGEFSDIVEAQGGNDNAFTSWDQTAYFQRVAADRLDLMMTIEADRMRDLQLTDDVVATERNVILEERNQRTDSDPSSLFMEQLRAAQFLNHPYGVPIIGWRQEIEGLGRAEAEDFYRTYYAPNNAILIVAGDVTPDAVRAMAEKHYGPLTPTANLPVRKRPQEPPQLAERRLTMHDKRVSEPFMMRTYLAPNRRTGDQKTAAALVYLGELLGGSGTTSLLARKLQFEDPKAVYSYAYYDGTALDYGQFTIGMVPLPGVKPEEAEAELDGVLKDFLATGPDPAAFARIRTQLHASEIYAADDVDGLARRYGDALTTGLTVADVQAWPEVLQSVTPEDVMEAARQVLDRRHSVTGWLLTEEDAQ</sequence>
<dbReference type="Pfam" id="PF05193">
    <property type="entry name" value="Peptidase_M16_C"/>
    <property type="match status" value="1"/>
</dbReference>
<keyword evidence="2 9" id="KW-0645">Protease</keyword>
<comment type="caution">
    <text evidence="9">The sequence shown here is derived from an EMBL/GenBank/DDBJ whole genome shotgun (WGS) entry which is preliminary data.</text>
</comment>
<dbReference type="OrthoDB" id="9811314at2"/>
<dbReference type="Pfam" id="PF00675">
    <property type="entry name" value="Peptidase_M16"/>
    <property type="match status" value="1"/>
</dbReference>
<organism evidence="9 10">
    <name type="scientific">Gemmobacter caeni</name>
    <dbReference type="NCBI Taxonomy" id="589035"/>
    <lineage>
        <taxon>Bacteria</taxon>
        <taxon>Pseudomonadati</taxon>
        <taxon>Pseudomonadota</taxon>
        <taxon>Alphaproteobacteria</taxon>
        <taxon>Rhodobacterales</taxon>
        <taxon>Paracoccaceae</taxon>
        <taxon>Gemmobacter</taxon>
    </lineage>
</organism>
<keyword evidence="10" id="KW-1185">Reference proteome</keyword>
<dbReference type="RefSeq" id="WP_108129833.1">
    <property type="nucleotide sequence ID" value="NZ_QBKP01000012.1"/>
</dbReference>
<keyword evidence="3" id="KW-0378">Hydrolase</keyword>
<dbReference type="Proteomes" id="UP000244224">
    <property type="component" value="Unassembled WGS sequence"/>
</dbReference>
<feature type="domain" description="Peptidase M16 C-terminal" evidence="8">
    <location>
        <begin position="191"/>
        <end position="373"/>
    </location>
</feature>
<dbReference type="Gene3D" id="3.30.830.10">
    <property type="entry name" value="Metalloenzyme, LuxS/M16 peptidase-like"/>
    <property type="match status" value="2"/>
</dbReference>
<dbReference type="PANTHER" id="PTHR43690:SF17">
    <property type="entry name" value="PROTEIN YHJJ"/>
    <property type="match status" value="1"/>
</dbReference>
<dbReference type="InterPro" id="IPR050626">
    <property type="entry name" value="Peptidase_M16"/>
</dbReference>
<accession>A0A2T6AUW2</accession>
<proteinExistence type="inferred from homology"/>
<name>A0A2T6AUW2_9RHOB</name>
<feature type="domain" description="Peptidase M16 N-terminal" evidence="7">
    <location>
        <begin position="35"/>
        <end position="180"/>
    </location>
</feature>
<dbReference type="InterPro" id="IPR011249">
    <property type="entry name" value="Metalloenz_LuxS/M16"/>
</dbReference>
<evidence type="ECO:0000313" key="9">
    <source>
        <dbReference type="EMBL" id="PTX47609.1"/>
    </source>
</evidence>
<dbReference type="GO" id="GO:0006508">
    <property type="term" value="P:proteolysis"/>
    <property type="evidence" value="ECO:0007669"/>
    <property type="project" value="UniProtKB-KW"/>
</dbReference>
<evidence type="ECO:0000259" key="7">
    <source>
        <dbReference type="Pfam" id="PF00675"/>
    </source>
</evidence>
<evidence type="ECO:0000259" key="8">
    <source>
        <dbReference type="Pfam" id="PF05193"/>
    </source>
</evidence>
<keyword evidence="5" id="KW-0482">Metalloprotease</keyword>
<gene>
    <name evidence="9" type="ORF">C8N34_11298</name>
</gene>
<dbReference type="PANTHER" id="PTHR43690">
    <property type="entry name" value="NARDILYSIN"/>
    <property type="match status" value="1"/>
</dbReference>
<feature type="chain" id="PRO_5015501881" evidence="6">
    <location>
        <begin position="21"/>
        <end position="444"/>
    </location>
</feature>
<evidence type="ECO:0000256" key="6">
    <source>
        <dbReference type="SAM" id="SignalP"/>
    </source>
</evidence>
<dbReference type="GO" id="GO:0046872">
    <property type="term" value="F:metal ion binding"/>
    <property type="evidence" value="ECO:0007669"/>
    <property type="project" value="InterPro"/>
</dbReference>
<comment type="similarity">
    <text evidence="1">Belongs to the peptidase M16 family.</text>
</comment>
<dbReference type="InterPro" id="IPR011765">
    <property type="entry name" value="Pept_M16_N"/>
</dbReference>
<evidence type="ECO:0000256" key="1">
    <source>
        <dbReference type="ARBA" id="ARBA00007261"/>
    </source>
</evidence>
<dbReference type="EMBL" id="QBKP01000012">
    <property type="protein sequence ID" value="PTX47609.1"/>
    <property type="molecule type" value="Genomic_DNA"/>
</dbReference>
<dbReference type="InterPro" id="IPR007863">
    <property type="entry name" value="Peptidase_M16_C"/>
</dbReference>
<dbReference type="AlphaFoldDB" id="A0A2T6AUW2"/>